<name>A0A1D2N8P8_ORCCI</name>
<keyword evidence="4 6" id="KW-1133">Transmembrane helix</keyword>
<dbReference type="Pfam" id="PF00001">
    <property type="entry name" value="7tm_1"/>
    <property type="match status" value="1"/>
</dbReference>
<dbReference type="Proteomes" id="UP000094527">
    <property type="component" value="Unassembled WGS sequence"/>
</dbReference>
<organism evidence="8 9">
    <name type="scientific">Orchesella cincta</name>
    <name type="common">Springtail</name>
    <name type="synonym">Podura cincta</name>
    <dbReference type="NCBI Taxonomy" id="48709"/>
    <lineage>
        <taxon>Eukaryota</taxon>
        <taxon>Metazoa</taxon>
        <taxon>Ecdysozoa</taxon>
        <taxon>Arthropoda</taxon>
        <taxon>Hexapoda</taxon>
        <taxon>Collembola</taxon>
        <taxon>Entomobryomorpha</taxon>
        <taxon>Entomobryoidea</taxon>
        <taxon>Orchesellidae</taxon>
        <taxon>Orchesellinae</taxon>
        <taxon>Orchesella</taxon>
    </lineage>
</organism>
<dbReference type="AlphaFoldDB" id="A0A1D2N8P8"/>
<gene>
    <name evidence="8" type="ORF">Ocin01_05023</name>
</gene>
<keyword evidence="9" id="KW-1185">Reference proteome</keyword>
<keyword evidence="3 6" id="KW-0812">Transmembrane</keyword>
<comment type="subcellular location">
    <subcellularLocation>
        <location evidence="1">Membrane</location>
    </subcellularLocation>
</comment>
<evidence type="ECO:0000256" key="5">
    <source>
        <dbReference type="ARBA" id="ARBA00023136"/>
    </source>
</evidence>
<keyword evidence="5 6" id="KW-0472">Membrane</keyword>
<evidence type="ECO:0000256" key="6">
    <source>
        <dbReference type="SAM" id="Phobius"/>
    </source>
</evidence>
<feature type="domain" description="G-protein coupled receptors family 1 profile" evidence="7">
    <location>
        <begin position="23"/>
        <end position="148"/>
    </location>
</feature>
<feature type="transmembrane region" description="Helical" evidence="6">
    <location>
        <begin position="44"/>
        <end position="64"/>
    </location>
</feature>
<dbReference type="InterPro" id="IPR017452">
    <property type="entry name" value="GPCR_Rhodpsn_7TM"/>
</dbReference>
<dbReference type="PANTHER" id="PTHR46641:SF25">
    <property type="entry name" value="CNMAMIDE RECEPTOR-RELATED"/>
    <property type="match status" value="1"/>
</dbReference>
<protein>
    <submittedName>
        <fullName evidence="8">Cholecystokinin receptor</fullName>
    </submittedName>
</protein>
<evidence type="ECO:0000256" key="1">
    <source>
        <dbReference type="ARBA" id="ARBA00004370"/>
    </source>
</evidence>
<feature type="transmembrane region" description="Helical" evidence="6">
    <location>
        <begin position="12"/>
        <end position="32"/>
    </location>
</feature>
<sequence>MFETALIVDKYYTPLLFLFGTLGNSLSLLVFCMNAKYRSQSASYYLSALAISDTGFLVNLLAVWLETVHGGVITSGLMCPLVMYLGQVTCFMSVYLTVAFSIERYVAVHYPLSRPRICTRSKARKAIAALTAIALLVFSYAWVIARVIEPPLKSDQYGEQYQDIFTTTNFTEDSPEGALPFPGESREKDFIFSSHPASAQFLTSNDLGTRNKDAFQQGENCGNGNYLMPNNSLNLRQQIESLNCSRMHLNEMTSRDSRKLH</sequence>
<reference evidence="8 9" key="1">
    <citation type="journal article" date="2016" name="Genome Biol. Evol.">
        <title>Gene Family Evolution Reflects Adaptation to Soil Environmental Stressors in the Genome of the Collembolan Orchesella cincta.</title>
        <authorList>
            <person name="Faddeeva-Vakhrusheva A."/>
            <person name="Derks M.F."/>
            <person name="Anvar S.Y."/>
            <person name="Agamennone V."/>
            <person name="Suring W."/>
            <person name="Smit S."/>
            <person name="van Straalen N.M."/>
            <person name="Roelofs D."/>
        </authorList>
    </citation>
    <scope>NUCLEOTIDE SEQUENCE [LARGE SCALE GENOMIC DNA]</scope>
    <source>
        <tissue evidence="8">Mixed pool</tissue>
    </source>
</reference>
<dbReference type="SUPFAM" id="SSF81321">
    <property type="entry name" value="Family A G protein-coupled receptor-like"/>
    <property type="match status" value="1"/>
</dbReference>
<feature type="transmembrane region" description="Helical" evidence="6">
    <location>
        <begin position="126"/>
        <end position="145"/>
    </location>
</feature>
<evidence type="ECO:0000256" key="3">
    <source>
        <dbReference type="ARBA" id="ARBA00022692"/>
    </source>
</evidence>
<evidence type="ECO:0000313" key="9">
    <source>
        <dbReference type="Proteomes" id="UP000094527"/>
    </source>
</evidence>
<dbReference type="PANTHER" id="PTHR46641">
    <property type="entry name" value="FMRFAMIDE RECEPTOR-RELATED"/>
    <property type="match status" value="1"/>
</dbReference>
<proteinExistence type="inferred from homology"/>
<dbReference type="PROSITE" id="PS50262">
    <property type="entry name" value="G_PROTEIN_RECEP_F1_2"/>
    <property type="match status" value="1"/>
</dbReference>
<dbReference type="OrthoDB" id="9990906at2759"/>
<keyword evidence="8" id="KW-0675">Receptor</keyword>
<dbReference type="Gene3D" id="1.20.1070.10">
    <property type="entry name" value="Rhodopsin 7-helix transmembrane proteins"/>
    <property type="match status" value="1"/>
</dbReference>
<comment type="caution">
    <text evidence="8">The sequence shown here is derived from an EMBL/GenBank/DDBJ whole genome shotgun (WGS) entry which is preliminary data.</text>
</comment>
<accession>A0A1D2N8P8</accession>
<dbReference type="STRING" id="48709.A0A1D2N8P8"/>
<dbReference type="GO" id="GO:0004930">
    <property type="term" value="F:G protein-coupled receptor activity"/>
    <property type="evidence" value="ECO:0007669"/>
    <property type="project" value="InterPro"/>
</dbReference>
<dbReference type="PRINTS" id="PR00237">
    <property type="entry name" value="GPCRRHODOPSN"/>
</dbReference>
<evidence type="ECO:0000313" key="8">
    <source>
        <dbReference type="EMBL" id="ODN01628.1"/>
    </source>
</evidence>
<dbReference type="InterPro" id="IPR052954">
    <property type="entry name" value="GPCR-Ligand_Int"/>
</dbReference>
<dbReference type="InterPro" id="IPR000276">
    <property type="entry name" value="GPCR_Rhodpsn"/>
</dbReference>
<feature type="transmembrane region" description="Helical" evidence="6">
    <location>
        <begin position="84"/>
        <end position="106"/>
    </location>
</feature>
<evidence type="ECO:0000259" key="7">
    <source>
        <dbReference type="PROSITE" id="PS50262"/>
    </source>
</evidence>
<evidence type="ECO:0000256" key="2">
    <source>
        <dbReference type="ARBA" id="ARBA00010663"/>
    </source>
</evidence>
<dbReference type="GO" id="GO:0016020">
    <property type="term" value="C:membrane"/>
    <property type="evidence" value="ECO:0007669"/>
    <property type="project" value="UniProtKB-SubCell"/>
</dbReference>
<dbReference type="EMBL" id="LJIJ01000145">
    <property type="protein sequence ID" value="ODN01628.1"/>
    <property type="molecule type" value="Genomic_DNA"/>
</dbReference>
<evidence type="ECO:0000256" key="4">
    <source>
        <dbReference type="ARBA" id="ARBA00022989"/>
    </source>
</evidence>
<comment type="similarity">
    <text evidence="2">Belongs to the G-protein coupled receptor 1 family.</text>
</comment>